<proteinExistence type="predicted"/>
<organism evidence="1 2">
    <name type="scientific">Malaciobacter mytili LMG 24559</name>
    <dbReference type="NCBI Taxonomy" id="1032238"/>
    <lineage>
        <taxon>Bacteria</taxon>
        <taxon>Pseudomonadati</taxon>
        <taxon>Campylobacterota</taxon>
        <taxon>Epsilonproteobacteria</taxon>
        <taxon>Campylobacterales</taxon>
        <taxon>Arcobacteraceae</taxon>
        <taxon>Malaciobacter</taxon>
    </lineage>
</organism>
<dbReference type="Proteomes" id="UP000290092">
    <property type="component" value="Unassembled WGS sequence"/>
</dbReference>
<gene>
    <name evidence="1" type="ORF">CP985_14390</name>
</gene>
<protein>
    <submittedName>
        <fullName evidence="1">Uncharacterized protein</fullName>
    </submittedName>
</protein>
<evidence type="ECO:0000313" key="2">
    <source>
        <dbReference type="Proteomes" id="UP000290092"/>
    </source>
</evidence>
<dbReference type="KEGG" id="amyt:AMYT_a0021"/>
<reference evidence="1 2" key="1">
    <citation type="submission" date="2017-09" db="EMBL/GenBank/DDBJ databases">
        <title>Genomics of the genus Arcobacter.</title>
        <authorList>
            <person name="Perez-Cataluna A."/>
            <person name="Figueras M.J."/>
            <person name="Salas-Masso N."/>
        </authorList>
    </citation>
    <scope>NUCLEOTIDE SEQUENCE [LARGE SCALE GENOMIC DNA]</scope>
    <source>
        <strain evidence="1 2">CECT 7386</strain>
    </source>
</reference>
<keyword evidence="2" id="KW-1185">Reference proteome</keyword>
<sequence>MKKIKKIIKKLLRYTKDKNIEELIGYSKKYNAIITIACKDYPFNFEIQDMLNNLDKIQWDKLLKYFENGLSYLKELEIFEEKIILQNIERANEDNSLVVELKYKGMSIHNPYYDESGIESVEPFKYYKKYYVYWLKRIEVLYLESI</sequence>
<dbReference type="AlphaFoldDB" id="A0AAX2AEJ3"/>
<evidence type="ECO:0000313" key="1">
    <source>
        <dbReference type="EMBL" id="RXK12393.1"/>
    </source>
</evidence>
<accession>A0AAX2AEJ3</accession>
<dbReference type="RefSeq" id="WP_114843230.1">
    <property type="nucleotide sequence ID" value="NZ_CP031220.1"/>
</dbReference>
<name>A0AAX2AEJ3_9BACT</name>
<comment type="caution">
    <text evidence="1">The sequence shown here is derived from an EMBL/GenBank/DDBJ whole genome shotgun (WGS) entry which is preliminary data.</text>
</comment>
<dbReference type="EMBL" id="NXID01000080">
    <property type="protein sequence ID" value="RXK12393.1"/>
    <property type="molecule type" value="Genomic_DNA"/>
</dbReference>